<evidence type="ECO:0000313" key="12">
    <source>
        <dbReference type="Proteomes" id="UP000183038"/>
    </source>
</evidence>
<evidence type="ECO:0000256" key="4">
    <source>
        <dbReference type="ARBA" id="ARBA00022692"/>
    </source>
</evidence>
<protein>
    <submittedName>
        <fullName evidence="11">Cytochrome c oxidase subunit 3</fullName>
    </submittedName>
</protein>
<dbReference type="GO" id="GO:0019646">
    <property type="term" value="P:aerobic electron transport chain"/>
    <property type="evidence" value="ECO:0007669"/>
    <property type="project" value="InterPro"/>
</dbReference>
<comment type="subcellular location">
    <subcellularLocation>
        <location evidence="1 7">Cell membrane</location>
        <topology evidence="1 7">Multi-pass membrane protein</topology>
    </subcellularLocation>
</comment>
<evidence type="ECO:0000313" key="13">
    <source>
        <dbReference type="Proteomes" id="UP000199574"/>
    </source>
</evidence>
<dbReference type="PANTHER" id="PTHR11403">
    <property type="entry name" value="CYTOCHROME C OXIDASE SUBUNIT III"/>
    <property type="match status" value="1"/>
</dbReference>
<dbReference type="InterPro" id="IPR024791">
    <property type="entry name" value="Cyt_c/ubiquinol_Oxase_su3"/>
</dbReference>
<evidence type="ECO:0000256" key="7">
    <source>
        <dbReference type="RuleBase" id="RU003376"/>
    </source>
</evidence>
<evidence type="ECO:0000256" key="3">
    <source>
        <dbReference type="ARBA" id="ARBA00022475"/>
    </source>
</evidence>
<dbReference type="Gene3D" id="1.20.120.80">
    <property type="entry name" value="Cytochrome c oxidase, subunit III, four-helix bundle"/>
    <property type="match status" value="1"/>
</dbReference>
<organism evidence="11 12">
    <name type="scientific">Maribacter dokdonensis</name>
    <dbReference type="NCBI Taxonomy" id="320912"/>
    <lineage>
        <taxon>Bacteria</taxon>
        <taxon>Pseudomonadati</taxon>
        <taxon>Bacteroidota</taxon>
        <taxon>Flavobacteriia</taxon>
        <taxon>Flavobacteriales</taxon>
        <taxon>Flavobacteriaceae</taxon>
        <taxon>Maribacter</taxon>
    </lineage>
</organism>
<reference evidence="10 13" key="2">
    <citation type="submission" date="2016-10" db="EMBL/GenBank/DDBJ databases">
        <authorList>
            <person name="Varghese N."/>
            <person name="Submissions S."/>
        </authorList>
    </citation>
    <scope>NUCLEOTIDE SEQUENCE [LARGE SCALE GENOMIC DNA]</scope>
    <source>
        <strain evidence="10 13">MAR_2009_60</strain>
    </source>
</reference>
<dbReference type="InterPro" id="IPR000298">
    <property type="entry name" value="Cyt_c_oxidase-like_su3"/>
</dbReference>
<dbReference type="AlphaFoldDB" id="A0A1H4MWR9"/>
<gene>
    <name evidence="11" type="ORF">SAMN05192540_1768</name>
    <name evidence="10" type="ORF">SAMN05192545_2783</name>
</gene>
<dbReference type="Pfam" id="PF00510">
    <property type="entry name" value="COX3"/>
    <property type="match status" value="1"/>
</dbReference>
<feature type="transmembrane region" description="Helical" evidence="8">
    <location>
        <begin position="165"/>
        <end position="192"/>
    </location>
</feature>
<feature type="transmembrane region" description="Helical" evidence="8">
    <location>
        <begin position="56"/>
        <end position="74"/>
    </location>
</feature>
<dbReference type="EMBL" id="LT629754">
    <property type="protein sequence ID" value="SDT10938.1"/>
    <property type="molecule type" value="Genomic_DNA"/>
</dbReference>
<dbReference type="GeneID" id="90591831"/>
<keyword evidence="4 7" id="KW-0812">Transmembrane</keyword>
<evidence type="ECO:0000256" key="5">
    <source>
        <dbReference type="ARBA" id="ARBA00022989"/>
    </source>
</evidence>
<dbReference type="Proteomes" id="UP000199574">
    <property type="component" value="Chromosome I"/>
</dbReference>
<dbReference type="Proteomes" id="UP000183038">
    <property type="component" value="Unassembled WGS sequence"/>
</dbReference>
<keyword evidence="13" id="KW-1185">Reference proteome</keyword>
<dbReference type="RefSeq" id="WP_074672003.1">
    <property type="nucleotide sequence ID" value="NZ_FNTB01000001.1"/>
</dbReference>
<evidence type="ECO:0000256" key="6">
    <source>
        <dbReference type="ARBA" id="ARBA00023136"/>
    </source>
</evidence>
<dbReference type="SUPFAM" id="SSF81452">
    <property type="entry name" value="Cytochrome c oxidase subunit III-like"/>
    <property type="match status" value="1"/>
</dbReference>
<accession>A0A1H4MWR9</accession>
<name>A0A1H4MWR9_9FLAO</name>
<proteinExistence type="inferred from homology"/>
<dbReference type="InterPro" id="IPR013833">
    <property type="entry name" value="Cyt_c_oxidase_su3_a-hlx"/>
</dbReference>
<dbReference type="PROSITE" id="PS50253">
    <property type="entry name" value="COX3"/>
    <property type="match status" value="1"/>
</dbReference>
<feature type="transmembrane region" description="Helical" evidence="8">
    <location>
        <begin position="86"/>
        <end position="107"/>
    </location>
</feature>
<reference evidence="11 12" key="1">
    <citation type="submission" date="2016-10" db="EMBL/GenBank/DDBJ databases">
        <authorList>
            <person name="de Groot N.N."/>
        </authorList>
    </citation>
    <scope>NUCLEOTIDE SEQUENCE [LARGE SCALE GENOMIC DNA]</scope>
    <source>
        <strain evidence="11 12">MAR_2009_71</strain>
    </source>
</reference>
<keyword evidence="3" id="KW-1003">Cell membrane</keyword>
<feature type="domain" description="Heme-copper oxidase subunit III family profile" evidence="9">
    <location>
        <begin position="1"/>
        <end position="193"/>
    </location>
</feature>
<dbReference type="OrthoDB" id="679789at2"/>
<feature type="transmembrane region" description="Helical" evidence="8">
    <location>
        <begin position="127"/>
        <end position="153"/>
    </location>
</feature>
<evidence type="ECO:0000256" key="2">
    <source>
        <dbReference type="ARBA" id="ARBA00010581"/>
    </source>
</evidence>
<dbReference type="EMBL" id="FNTB01000001">
    <property type="protein sequence ID" value="SEB87204.1"/>
    <property type="molecule type" value="Genomic_DNA"/>
</dbReference>
<evidence type="ECO:0000256" key="1">
    <source>
        <dbReference type="ARBA" id="ARBA00004651"/>
    </source>
</evidence>
<keyword evidence="6 8" id="KW-0472">Membrane</keyword>
<evidence type="ECO:0000259" key="9">
    <source>
        <dbReference type="PROSITE" id="PS50253"/>
    </source>
</evidence>
<dbReference type="GO" id="GO:0004129">
    <property type="term" value="F:cytochrome-c oxidase activity"/>
    <property type="evidence" value="ECO:0007669"/>
    <property type="project" value="InterPro"/>
</dbReference>
<evidence type="ECO:0000313" key="11">
    <source>
        <dbReference type="EMBL" id="SEB87204.1"/>
    </source>
</evidence>
<evidence type="ECO:0000256" key="8">
    <source>
        <dbReference type="SAM" id="Phobius"/>
    </source>
</evidence>
<dbReference type="InterPro" id="IPR035973">
    <property type="entry name" value="Cyt_c_oxidase_su3-like_sf"/>
</dbReference>
<dbReference type="PANTHER" id="PTHR11403:SF2">
    <property type="entry name" value="CYTOCHROME BO(3) UBIQUINOL OXIDASE SUBUNIT 3"/>
    <property type="match status" value="1"/>
</dbReference>
<dbReference type="GO" id="GO:0005886">
    <property type="term" value="C:plasma membrane"/>
    <property type="evidence" value="ECO:0007669"/>
    <property type="project" value="UniProtKB-SubCell"/>
</dbReference>
<sequence>MDLTQGTEAEKKARAKKMMLWFGIISLLMSFAGWTSAYIVSRSREDWVSEIQLPNAFLYSTIVIIISSVSYMLAKKAIKDGEKASGTKWLWITLGLGILFVLLQFSGFSEMVAKGYYFTGPTSGIKVSFVFLIAMVHVVHVVAGMISLLVVLYNQNKGKYSPENYLGVTLGATFWHFLDLLWIYLVLFMFFVK</sequence>
<feature type="transmembrane region" description="Helical" evidence="8">
    <location>
        <begin position="20"/>
        <end position="41"/>
    </location>
</feature>
<keyword evidence="5 8" id="KW-1133">Transmembrane helix</keyword>
<evidence type="ECO:0000313" key="10">
    <source>
        <dbReference type="EMBL" id="SDT10938.1"/>
    </source>
</evidence>
<comment type="similarity">
    <text evidence="2 7">Belongs to the cytochrome c oxidase subunit 3 family.</text>
</comment>